<comment type="caution">
    <text evidence="3">The sequence shown here is derived from an EMBL/GenBank/DDBJ whole genome shotgun (WGS) entry which is preliminary data.</text>
</comment>
<feature type="region of interest" description="Disordered" evidence="1">
    <location>
        <begin position="267"/>
        <end position="287"/>
    </location>
</feature>
<dbReference type="AlphaFoldDB" id="A0A0L6V5J1"/>
<dbReference type="EMBL" id="LAVV01007413">
    <property type="protein sequence ID" value="KNZ56018.1"/>
    <property type="molecule type" value="Genomic_DNA"/>
</dbReference>
<keyword evidence="4" id="KW-1185">Reference proteome</keyword>
<keyword evidence="2" id="KW-1133">Transmembrane helix</keyword>
<name>A0A0L6V5J1_9BASI</name>
<accession>A0A0L6V5J1</accession>
<reference evidence="3 4" key="1">
    <citation type="submission" date="2015-08" db="EMBL/GenBank/DDBJ databases">
        <title>Next Generation Sequencing and Analysis of the Genome of Puccinia sorghi L Schw, the Causal Agent of Maize Common Rust.</title>
        <authorList>
            <person name="Rochi L."/>
            <person name="Burguener G."/>
            <person name="Darino M."/>
            <person name="Turjanski A."/>
            <person name="Kreff E."/>
            <person name="Dieguez M.J."/>
            <person name="Sacco F."/>
        </authorList>
    </citation>
    <scope>NUCLEOTIDE SEQUENCE [LARGE SCALE GENOMIC DNA]</scope>
    <source>
        <strain evidence="3 4">RO10H11247</strain>
    </source>
</reference>
<protein>
    <submittedName>
        <fullName evidence="3">Uncharacterized protein</fullName>
    </submittedName>
</protein>
<gene>
    <name evidence="3" type="ORF">VP01_2519g1</name>
</gene>
<evidence type="ECO:0000256" key="1">
    <source>
        <dbReference type="SAM" id="MobiDB-lite"/>
    </source>
</evidence>
<evidence type="ECO:0000256" key="2">
    <source>
        <dbReference type="SAM" id="Phobius"/>
    </source>
</evidence>
<dbReference type="VEuPathDB" id="FungiDB:VP01_2519g1"/>
<dbReference type="Proteomes" id="UP000037035">
    <property type="component" value="Unassembled WGS sequence"/>
</dbReference>
<organism evidence="3 4">
    <name type="scientific">Puccinia sorghi</name>
    <dbReference type="NCBI Taxonomy" id="27349"/>
    <lineage>
        <taxon>Eukaryota</taxon>
        <taxon>Fungi</taxon>
        <taxon>Dikarya</taxon>
        <taxon>Basidiomycota</taxon>
        <taxon>Pucciniomycotina</taxon>
        <taxon>Pucciniomycetes</taxon>
        <taxon>Pucciniales</taxon>
        <taxon>Pucciniaceae</taxon>
        <taxon>Puccinia</taxon>
    </lineage>
</organism>
<proteinExistence type="predicted"/>
<evidence type="ECO:0000313" key="3">
    <source>
        <dbReference type="EMBL" id="KNZ56018.1"/>
    </source>
</evidence>
<keyword evidence="2" id="KW-0472">Membrane</keyword>
<feature type="transmembrane region" description="Helical" evidence="2">
    <location>
        <begin position="89"/>
        <end position="106"/>
    </location>
</feature>
<feature type="transmembrane region" description="Helical" evidence="2">
    <location>
        <begin position="35"/>
        <end position="53"/>
    </location>
</feature>
<feature type="transmembrane region" description="Helical" evidence="2">
    <location>
        <begin position="59"/>
        <end position="77"/>
    </location>
</feature>
<sequence length="371" mass="42281">MQCSMMSLSNSKSKEIGSINCYKNLAGFTPGHLKYLDSNVTLCLCLALLNLSLVSECRVALFTFNLFCLIASIFMTVHKTQPHYLKNAMLMRFYFMYTTGPLISFLEKGLYNKAFSSRRHLQQVVKFTSDSRASTTAYQAINHQQILVVSVLVLILAPDPAIRDAAFSQPTSERPIPCSQDRQHLCPPKVSMEEPFVAGLHEQGALSAPQKTPARSLPPDIMTGFREGLAVIRPYSLFLLLEPYLLTLSCRAFNQFLLLIIQKTPSDSHHHYPTPPRPHLPLTENPKDRMFPNKLKKAFLRNPKFRNRRHPLDRCPFPGNVGLSKISYQFNSSSPQKAIFWRKSCGTSSNRLPHQKRNHSEKLYIYITEQY</sequence>
<evidence type="ECO:0000313" key="4">
    <source>
        <dbReference type="Proteomes" id="UP000037035"/>
    </source>
</evidence>
<keyword evidence="2" id="KW-0812">Transmembrane</keyword>